<evidence type="ECO:0000256" key="5">
    <source>
        <dbReference type="SAM" id="MobiDB-lite"/>
    </source>
</evidence>
<dbReference type="PANTHER" id="PTHR11017">
    <property type="entry name" value="LEUCINE-RICH REPEAT-CONTAINING PROTEIN"/>
    <property type="match status" value="1"/>
</dbReference>
<feature type="region of interest" description="Disordered" evidence="5">
    <location>
        <begin position="1"/>
        <end position="22"/>
    </location>
</feature>
<keyword evidence="1" id="KW-0433">Leucine-rich repeat</keyword>
<organism evidence="7 8">
    <name type="scientific">Eucalyptus globulus</name>
    <name type="common">Tasmanian blue gum</name>
    <dbReference type="NCBI Taxonomy" id="34317"/>
    <lineage>
        <taxon>Eukaryota</taxon>
        <taxon>Viridiplantae</taxon>
        <taxon>Streptophyta</taxon>
        <taxon>Embryophyta</taxon>
        <taxon>Tracheophyta</taxon>
        <taxon>Spermatophyta</taxon>
        <taxon>Magnoliopsida</taxon>
        <taxon>eudicotyledons</taxon>
        <taxon>Gunneridae</taxon>
        <taxon>Pentapetalae</taxon>
        <taxon>rosids</taxon>
        <taxon>malvids</taxon>
        <taxon>Myrtales</taxon>
        <taxon>Myrtaceae</taxon>
        <taxon>Myrtoideae</taxon>
        <taxon>Eucalypteae</taxon>
        <taxon>Eucalyptus</taxon>
    </lineage>
</organism>
<dbReference type="PRINTS" id="PR00364">
    <property type="entry name" value="DISEASERSIST"/>
</dbReference>
<dbReference type="SUPFAM" id="SSF52200">
    <property type="entry name" value="Toll/Interleukin receptor TIR domain"/>
    <property type="match status" value="1"/>
</dbReference>
<dbReference type="InterPro" id="IPR058192">
    <property type="entry name" value="WHD_ROQ1-like"/>
</dbReference>
<evidence type="ECO:0000259" key="6">
    <source>
        <dbReference type="PROSITE" id="PS50104"/>
    </source>
</evidence>
<evidence type="ECO:0000313" key="8">
    <source>
        <dbReference type="Proteomes" id="UP001634007"/>
    </source>
</evidence>
<evidence type="ECO:0000313" key="7">
    <source>
        <dbReference type="EMBL" id="KAL3739315.1"/>
    </source>
</evidence>
<dbReference type="InterPro" id="IPR000157">
    <property type="entry name" value="TIR_dom"/>
</dbReference>
<dbReference type="InterPro" id="IPR027417">
    <property type="entry name" value="P-loop_NTPase"/>
</dbReference>
<dbReference type="AlphaFoldDB" id="A0ABD3KHL4"/>
<dbReference type="GO" id="GO:0051707">
    <property type="term" value="P:response to other organism"/>
    <property type="evidence" value="ECO:0007669"/>
    <property type="project" value="UniProtKB-ARBA"/>
</dbReference>
<proteinExistence type="predicted"/>
<dbReference type="SMART" id="SM00255">
    <property type="entry name" value="TIR"/>
    <property type="match status" value="1"/>
</dbReference>
<gene>
    <name evidence="7" type="ORF">ACJRO7_020687</name>
</gene>
<evidence type="ECO:0000256" key="2">
    <source>
        <dbReference type="ARBA" id="ARBA00022737"/>
    </source>
</evidence>
<dbReference type="PANTHER" id="PTHR11017:SF570">
    <property type="entry name" value="DISEASE RESISTANCE PROTEIN (TIR-NBS CLASS)-RELATED"/>
    <property type="match status" value="1"/>
</dbReference>
<dbReference type="InterPro" id="IPR044974">
    <property type="entry name" value="Disease_R_plants"/>
</dbReference>
<reference evidence="7 8" key="1">
    <citation type="submission" date="2024-11" db="EMBL/GenBank/DDBJ databases">
        <title>Chromosome-level genome assembly of Eucalyptus globulus Labill. provides insights into its genome evolution.</title>
        <authorList>
            <person name="Li X."/>
        </authorList>
    </citation>
    <scope>NUCLEOTIDE SEQUENCE [LARGE SCALE GENOMIC DNA]</scope>
    <source>
        <strain evidence="7">CL2024</strain>
        <tissue evidence="7">Fresh tender leaves</tissue>
    </source>
</reference>
<dbReference type="InterPro" id="IPR032675">
    <property type="entry name" value="LRR_dom_sf"/>
</dbReference>
<dbReference type="InterPro" id="IPR003591">
    <property type="entry name" value="Leu-rich_rpt_typical-subtyp"/>
</dbReference>
<keyword evidence="8" id="KW-1185">Reference proteome</keyword>
<dbReference type="InterPro" id="IPR035897">
    <property type="entry name" value="Toll_tir_struct_dom_sf"/>
</dbReference>
<evidence type="ECO:0000256" key="4">
    <source>
        <dbReference type="ARBA" id="ARBA00023027"/>
    </source>
</evidence>
<dbReference type="Gene3D" id="3.40.50.300">
    <property type="entry name" value="P-loop containing nucleotide triphosphate hydrolases"/>
    <property type="match status" value="1"/>
</dbReference>
<dbReference type="Gene3D" id="1.10.8.430">
    <property type="entry name" value="Helical domain of apoptotic protease-activating factors"/>
    <property type="match status" value="1"/>
</dbReference>
<dbReference type="Pfam" id="PF23598">
    <property type="entry name" value="LRR_14"/>
    <property type="match status" value="2"/>
</dbReference>
<dbReference type="SUPFAM" id="SSF52540">
    <property type="entry name" value="P-loop containing nucleoside triphosphate hydrolases"/>
    <property type="match status" value="1"/>
</dbReference>
<dbReference type="SUPFAM" id="SSF52058">
    <property type="entry name" value="L domain-like"/>
    <property type="match status" value="2"/>
</dbReference>
<dbReference type="Pfam" id="PF23282">
    <property type="entry name" value="WHD_ROQ1"/>
    <property type="match status" value="1"/>
</dbReference>
<dbReference type="FunFam" id="3.40.50.10140:FF:000007">
    <property type="entry name" value="Disease resistance protein (TIR-NBS-LRR class)"/>
    <property type="match status" value="1"/>
</dbReference>
<dbReference type="EMBL" id="JBJKBG010000005">
    <property type="protein sequence ID" value="KAL3739315.1"/>
    <property type="molecule type" value="Genomic_DNA"/>
</dbReference>
<dbReference type="InterPro" id="IPR042197">
    <property type="entry name" value="Apaf_helical"/>
</dbReference>
<feature type="domain" description="TIR" evidence="6">
    <location>
        <begin position="26"/>
        <end position="191"/>
    </location>
</feature>
<protein>
    <recommendedName>
        <fullName evidence="6">TIR domain-containing protein</fullName>
    </recommendedName>
</protein>
<dbReference type="InterPro" id="IPR055414">
    <property type="entry name" value="LRR_R13L4/SHOC2-like"/>
</dbReference>
<accession>A0ABD3KHL4</accession>
<dbReference type="PROSITE" id="PS50104">
    <property type="entry name" value="TIR"/>
    <property type="match status" value="1"/>
</dbReference>
<keyword evidence="3" id="KW-0611">Plant defense</keyword>
<dbReference type="SMART" id="SM00369">
    <property type="entry name" value="LRR_TYP"/>
    <property type="match status" value="5"/>
</dbReference>
<dbReference type="InterPro" id="IPR002182">
    <property type="entry name" value="NB-ARC"/>
</dbReference>
<keyword evidence="2" id="KW-0677">Repeat</keyword>
<sequence length="1143" mass="131036">MKRKRVGKETEMAAPMSSSRDDRSRRGYEVFLNFRGPDTRLTIIDSLYNDMIRAGICTFKDNEELRFGEEIEGSLLQAINESRIYIPIFSKNYASSKWCLHELARIVELSKDNDEKVILPIFYDVDVDDVKLKTNLYWKALQKHKSDSEKDLVKKWKKALKAVARIKGRNLKDHGLDELKNLMIKEVSNLLWTRRTDMFDHSVGIKDQMDEIMEQLDLVAFDVRFIAIHGMGGIGKTTLAKAVFRQISHQFLGHCCFLKDVRTQDIINLQKKLLSDVLKLSCINLSFIDEGAHLIKTRFHGKKVLIVLDDINNRDQIMRLVGKPNWYGEGTRIIITTRNIEFLVKEGEDHNAPILDTTHFSFYTMPEMNWDDALQLFCECALGCAKPPADYIDISEKVINALGKLPLALNVVGSTLRGKCQSTWKNVLSKLKKVMNEDVKKKLMISYEALDPNQQQIYLDIACFFINQEKTTAIKYWDAVFGYPTEIEVNILTRMSLIKIIDYDELWMHDQLRDLGRDIVHRESCNIHLRGSRLWLPKDAFHLVQRKKGTKNIVALNLGTPEPDATYRFKHKEFARMVNLRFLQLDHGNFQGDFKDHFSELRWLSWRNCPSKFLAANFGLENLAVLELSGINITKDWGGWRQIMVAKQLKVLKLLDCPLLRKTPKFSTISKLERLILRCNQLGKIDKSIGVLQHLDYLEIFSQELSVLPHSIGNLVNVKHLILSCWELQKLPNSIGQLESLLELNVRHTSVRELPYSIRNLGRLEIFMIPNGYLKKLPNSFGRLKSLVKLDLSLSRIKSLPDCIGNLKKLKALNLDHSRISELPKTIGTLENLEELSASCEHLEGEIPIEIGALSSLKILDLSSGCFSGLPTTINQLTNLQKLNLWDCRSIQQLPELPKSLKSLSFSLDSLTTIPDFSNLTNLVHLDIIGTTVQEPNIEGLLRASALRKLTLWVGKTTLPPTDLSSLSQLQELSVSYANPRSLIRLPSSLQRLTLVDVQSPIDWSLFSNLENLSRLIIERYSLGEIRFDGFGKLQNFNELMIFDCPLLKTLPILPCLKKIQHLYLRQFPHLIEIQGLGELKSLRTLWIWNCNSIKSLNEFDLSNLQNLKRLDFNRCESVKSMLGVPKSCELTISYCPRFNKDG</sequence>
<dbReference type="Pfam" id="PF01582">
    <property type="entry name" value="TIR"/>
    <property type="match status" value="1"/>
</dbReference>
<dbReference type="Pfam" id="PF00931">
    <property type="entry name" value="NB-ARC"/>
    <property type="match status" value="1"/>
</dbReference>
<dbReference type="Gene3D" id="3.80.10.10">
    <property type="entry name" value="Ribonuclease Inhibitor"/>
    <property type="match status" value="2"/>
</dbReference>
<dbReference type="Proteomes" id="UP001634007">
    <property type="component" value="Unassembled WGS sequence"/>
</dbReference>
<evidence type="ECO:0000256" key="1">
    <source>
        <dbReference type="ARBA" id="ARBA00022614"/>
    </source>
</evidence>
<dbReference type="Gene3D" id="3.40.50.10140">
    <property type="entry name" value="Toll/interleukin-1 receptor homology (TIR) domain"/>
    <property type="match status" value="1"/>
</dbReference>
<comment type="caution">
    <text evidence="7">The sequence shown here is derived from an EMBL/GenBank/DDBJ whole genome shotgun (WGS) entry which is preliminary data.</text>
</comment>
<evidence type="ECO:0000256" key="3">
    <source>
        <dbReference type="ARBA" id="ARBA00022821"/>
    </source>
</evidence>
<dbReference type="GO" id="GO:0006952">
    <property type="term" value="P:defense response"/>
    <property type="evidence" value="ECO:0007669"/>
    <property type="project" value="UniProtKB-KW"/>
</dbReference>
<name>A0ABD3KHL4_EUCGL</name>
<keyword evidence="4" id="KW-0520">NAD</keyword>